<dbReference type="GO" id="GO:0016746">
    <property type="term" value="F:acyltransferase activity"/>
    <property type="evidence" value="ECO:0007669"/>
    <property type="project" value="UniProtKB-KW"/>
</dbReference>
<dbReference type="Pfam" id="PF14542">
    <property type="entry name" value="Acetyltransf_CG"/>
    <property type="match status" value="1"/>
</dbReference>
<evidence type="ECO:0000259" key="1">
    <source>
        <dbReference type="PROSITE" id="PS51186"/>
    </source>
</evidence>
<dbReference type="EC" id="2.3.1.-" evidence="3"/>
<accession>A0ABW3LR76</accession>
<dbReference type="EMBL" id="JBHTKJ010000053">
    <property type="protein sequence ID" value="MFD1040009.1"/>
    <property type="molecule type" value="Genomic_DNA"/>
</dbReference>
<dbReference type="Proteomes" id="UP001597040">
    <property type="component" value="Unassembled WGS sequence"/>
</dbReference>
<dbReference type="PROSITE" id="PS51729">
    <property type="entry name" value="GNAT_YJDJ"/>
    <property type="match status" value="1"/>
</dbReference>
<comment type="caution">
    <text evidence="3">The sequence shown here is derived from an EMBL/GenBank/DDBJ whole genome shotgun (WGS) entry which is preliminary data.</text>
</comment>
<dbReference type="InterPro" id="IPR000182">
    <property type="entry name" value="GNAT_dom"/>
</dbReference>
<keyword evidence="4" id="KW-1185">Reference proteome</keyword>
<evidence type="ECO:0000313" key="4">
    <source>
        <dbReference type="Proteomes" id="UP001597040"/>
    </source>
</evidence>
<reference evidence="4" key="1">
    <citation type="journal article" date="2019" name="Int. J. Syst. Evol. Microbiol.">
        <title>The Global Catalogue of Microorganisms (GCM) 10K type strain sequencing project: providing services to taxonomists for standard genome sequencing and annotation.</title>
        <authorList>
            <consortium name="The Broad Institute Genomics Platform"/>
            <consortium name="The Broad Institute Genome Sequencing Center for Infectious Disease"/>
            <person name="Wu L."/>
            <person name="Ma J."/>
        </authorList>
    </citation>
    <scope>NUCLEOTIDE SEQUENCE [LARGE SCALE GENOMIC DNA]</scope>
    <source>
        <strain evidence="4">CCUG 56754</strain>
    </source>
</reference>
<gene>
    <name evidence="3" type="ORF">ACFQ3N_16675</name>
</gene>
<proteinExistence type="predicted"/>
<dbReference type="PANTHER" id="PTHR31435:SF10">
    <property type="entry name" value="BSR4717 PROTEIN"/>
    <property type="match status" value="1"/>
</dbReference>
<organism evidence="3 4">
    <name type="scientific">Virgibacillus byunsanensis</name>
    <dbReference type="NCBI Taxonomy" id="570945"/>
    <lineage>
        <taxon>Bacteria</taxon>
        <taxon>Bacillati</taxon>
        <taxon>Bacillota</taxon>
        <taxon>Bacilli</taxon>
        <taxon>Bacillales</taxon>
        <taxon>Bacillaceae</taxon>
        <taxon>Virgibacillus</taxon>
    </lineage>
</organism>
<dbReference type="SUPFAM" id="SSF55729">
    <property type="entry name" value="Acyl-CoA N-acyltransferases (Nat)"/>
    <property type="match status" value="1"/>
</dbReference>
<keyword evidence="3" id="KW-0012">Acyltransferase</keyword>
<dbReference type="InterPro" id="IPR045057">
    <property type="entry name" value="Gcn5-rel_NAT"/>
</dbReference>
<name>A0ABW3LR76_9BACI</name>
<protein>
    <submittedName>
        <fullName evidence="3">GNAT family N-acetyltransferase</fullName>
        <ecNumber evidence="3">2.3.1.-</ecNumber>
    </submittedName>
</protein>
<feature type="domain" description="N-acetyltransferase" evidence="1">
    <location>
        <begin position="1"/>
        <end position="92"/>
    </location>
</feature>
<dbReference type="Gene3D" id="3.40.630.30">
    <property type="match status" value="1"/>
</dbReference>
<evidence type="ECO:0000259" key="2">
    <source>
        <dbReference type="PROSITE" id="PS51729"/>
    </source>
</evidence>
<sequence>MTTIKKGKNKFFVGNDETNPTAEITFIPVGEAQIDIDHTYVSEELRGEGMAGKLVDQVVTYAREESKKITATCPYAKGKLEKTPEYQDVLAE</sequence>
<dbReference type="CDD" id="cd04301">
    <property type="entry name" value="NAT_SF"/>
    <property type="match status" value="1"/>
</dbReference>
<keyword evidence="3" id="KW-0808">Transferase</keyword>
<dbReference type="RefSeq" id="WP_390363681.1">
    <property type="nucleotide sequence ID" value="NZ_JBHTKJ010000053.1"/>
</dbReference>
<dbReference type="PROSITE" id="PS51186">
    <property type="entry name" value="GNAT"/>
    <property type="match status" value="1"/>
</dbReference>
<dbReference type="PANTHER" id="PTHR31435">
    <property type="entry name" value="PROTEIN NATD1"/>
    <property type="match status" value="1"/>
</dbReference>
<feature type="domain" description="N-acetyltransferase" evidence="2">
    <location>
        <begin position="3"/>
        <end position="91"/>
    </location>
</feature>
<dbReference type="InterPro" id="IPR016181">
    <property type="entry name" value="Acyl_CoA_acyltransferase"/>
</dbReference>
<dbReference type="InterPro" id="IPR031165">
    <property type="entry name" value="GNAT_YJDJ"/>
</dbReference>
<evidence type="ECO:0000313" key="3">
    <source>
        <dbReference type="EMBL" id="MFD1040009.1"/>
    </source>
</evidence>